<evidence type="ECO:0000256" key="1">
    <source>
        <dbReference type="SAM" id="MobiDB-lite"/>
    </source>
</evidence>
<name>A0ABD4SMT0_9NEIS</name>
<accession>A0ABD4SMT0</accession>
<feature type="compositionally biased region" description="Basic residues" evidence="1">
    <location>
        <begin position="327"/>
        <end position="341"/>
    </location>
</feature>
<sequence>MKPVFSIRLLPDTDLTPVLQDRLMSIRITDKAGLESDELDISLDDRDGAVALPKKGAELEVSLGYEETGLTRIGRYRIDEVECSGPPQLMTLRGRPADMAGGIKSVRRHAWENTTLDAVVRDIAARNRLKPVCKVKAGISRLDQMNESDLHFLSRIAREHDATATVKGGQLLVLPRGGQNRSASGKTLPALVITREDIKSWRYNTSSRNTAGGVLAKSHNAKTGKTEEVLVPDPDNPLAPVRTVRHTASGKGAAGSKAKATLDAARRSTATLSVTLPGRADIVAERVVSVTGLKPGVDGQWPIESVVHAFSQSGWETSVECGAGKDQHKKRAGKKAGKKKVKGDGEVLKPAGKL</sequence>
<dbReference type="PANTHER" id="PTHR35862">
    <property type="entry name" value="FELS-2 PROPHAGE PROTEIN"/>
    <property type="match status" value="1"/>
</dbReference>
<dbReference type="SUPFAM" id="SSF69279">
    <property type="entry name" value="Phage tail proteins"/>
    <property type="match status" value="1"/>
</dbReference>
<evidence type="ECO:0000313" key="3">
    <source>
        <dbReference type="Proteomes" id="UP001200247"/>
    </source>
</evidence>
<dbReference type="AlphaFoldDB" id="A0ABD4SMT0"/>
<feature type="region of interest" description="Disordered" evidence="1">
    <location>
        <begin position="321"/>
        <end position="354"/>
    </location>
</feature>
<dbReference type="Pfam" id="PF05954">
    <property type="entry name" value="Phage_GPD"/>
    <property type="match status" value="1"/>
</dbReference>
<dbReference type="RefSeq" id="WP_239893263.1">
    <property type="nucleotide sequence ID" value="NZ_JAJAXM010000001.1"/>
</dbReference>
<dbReference type="Proteomes" id="UP001200247">
    <property type="component" value="Unassembled WGS sequence"/>
</dbReference>
<dbReference type="InterPro" id="IPR052726">
    <property type="entry name" value="Phage_Baseplate_Hub"/>
</dbReference>
<evidence type="ECO:0008006" key="4">
    <source>
        <dbReference type="Google" id="ProtNLM"/>
    </source>
</evidence>
<comment type="caution">
    <text evidence="2">The sequence shown here is derived from an EMBL/GenBank/DDBJ whole genome shotgun (WGS) entry which is preliminary data.</text>
</comment>
<gene>
    <name evidence="2" type="ORF">LH440_00005</name>
</gene>
<dbReference type="EMBL" id="JAJAXM010000001">
    <property type="protein sequence ID" value="MCG9024302.1"/>
    <property type="molecule type" value="Genomic_DNA"/>
</dbReference>
<evidence type="ECO:0000313" key="2">
    <source>
        <dbReference type="EMBL" id="MCG9024302.1"/>
    </source>
</evidence>
<organism evidence="2 3">
    <name type="scientific">Laribacter hongkongensis</name>
    <dbReference type="NCBI Taxonomy" id="168471"/>
    <lineage>
        <taxon>Bacteria</taxon>
        <taxon>Pseudomonadati</taxon>
        <taxon>Pseudomonadota</taxon>
        <taxon>Betaproteobacteria</taxon>
        <taxon>Neisseriales</taxon>
        <taxon>Aquaspirillaceae</taxon>
        <taxon>Laribacter</taxon>
    </lineage>
</organism>
<reference evidence="2 3" key="1">
    <citation type="submission" date="2021-10" db="EMBL/GenBank/DDBJ databases">
        <title>Whole-genome sequencing analysis of Laribacter hongkongensis: virulence gene profiles, carbohydrate-active enzyme prediction, and antimicrobial resistance characterization.</title>
        <authorList>
            <person name="Yuan P."/>
            <person name="Zhan Y."/>
            <person name="Chen D."/>
        </authorList>
    </citation>
    <scope>NUCLEOTIDE SEQUENCE [LARGE SCALE GENOMIC DNA]</scope>
    <source>
        <strain evidence="2 3">W67</strain>
    </source>
</reference>
<proteinExistence type="predicted"/>
<dbReference type="PANTHER" id="PTHR35862:SF3">
    <property type="entry name" value="FELS-2 PROPHAGE PROTEIN"/>
    <property type="match status" value="1"/>
</dbReference>
<protein>
    <recommendedName>
        <fullName evidence="4">Late control protein</fullName>
    </recommendedName>
</protein>